<accession>A0A915I5W5</accession>
<dbReference type="Proteomes" id="UP000887565">
    <property type="component" value="Unplaced"/>
</dbReference>
<reference evidence="2" key="1">
    <citation type="submission" date="2022-11" db="UniProtKB">
        <authorList>
            <consortium name="WormBaseParasite"/>
        </authorList>
    </citation>
    <scope>IDENTIFICATION</scope>
</reference>
<keyword evidence="1" id="KW-1185">Reference proteome</keyword>
<dbReference type="WBParaSite" id="nRc.2.0.1.t09523-RA">
    <property type="protein sequence ID" value="nRc.2.0.1.t09523-RA"/>
    <property type="gene ID" value="nRc.2.0.1.g09523"/>
</dbReference>
<evidence type="ECO:0000313" key="1">
    <source>
        <dbReference type="Proteomes" id="UP000887565"/>
    </source>
</evidence>
<proteinExistence type="predicted"/>
<dbReference type="AlphaFoldDB" id="A0A915I5W5"/>
<organism evidence="1 2">
    <name type="scientific">Romanomermis culicivorax</name>
    <name type="common">Nematode worm</name>
    <dbReference type="NCBI Taxonomy" id="13658"/>
    <lineage>
        <taxon>Eukaryota</taxon>
        <taxon>Metazoa</taxon>
        <taxon>Ecdysozoa</taxon>
        <taxon>Nematoda</taxon>
        <taxon>Enoplea</taxon>
        <taxon>Dorylaimia</taxon>
        <taxon>Mermithida</taxon>
        <taxon>Mermithoidea</taxon>
        <taxon>Mermithidae</taxon>
        <taxon>Romanomermis</taxon>
    </lineage>
</organism>
<protein>
    <submittedName>
        <fullName evidence="2">Uncharacterized protein</fullName>
    </submittedName>
</protein>
<evidence type="ECO:0000313" key="2">
    <source>
        <dbReference type="WBParaSite" id="nRc.2.0.1.t09523-RA"/>
    </source>
</evidence>
<sequence>MVQPTISVVYGPPRWPPPDIQLLLRLIFSISINTQEQYATWAKRLGPQNDILFFANELLYSFDPAM</sequence>
<name>A0A915I5W5_ROMCU</name>